<feature type="compositionally biased region" description="Basic and acidic residues" evidence="2">
    <location>
        <begin position="11"/>
        <end position="20"/>
    </location>
</feature>
<keyword evidence="5" id="KW-1185">Reference proteome</keyword>
<dbReference type="Proteomes" id="UP000236319">
    <property type="component" value="Unassembled WGS sequence"/>
</dbReference>
<name>A0A2H6KKG5_9APIC</name>
<feature type="region of interest" description="Disordered" evidence="2">
    <location>
        <begin position="1"/>
        <end position="20"/>
    </location>
</feature>
<reference evidence="4 5" key="1">
    <citation type="journal article" date="2017" name="BMC Genomics">
        <title>Whole-genome assembly of Babesia ovata and comparative genomics between closely related pathogens.</title>
        <authorList>
            <person name="Yamagishi J."/>
            <person name="Asada M."/>
            <person name="Hakimi H."/>
            <person name="Tanaka T.Q."/>
            <person name="Sugimoto C."/>
            <person name="Kawazu S."/>
        </authorList>
    </citation>
    <scope>NUCLEOTIDE SEQUENCE [LARGE SCALE GENOMIC DNA]</scope>
    <source>
        <strain evidence="4 5">Miyake</strain>
    </source>
</reference>
<gene>
    <name evidence="4" type="ORF">BOVATA_049740</name>
</gene>
<evidence type="ECO:0000313" key="4">
    <source>
        <dbReference type="EMBL" id="GBE63481.1"/>
    </source>
</evidence>
<dbReference type="OrthoDB" id="366958at2759"/>
<sequence length="1635" mass="182722">MLRDASAYSSERLEKSLPSKNAEDANKILNLIKAANETVEECLRKADKFTDNLDTSRSDNPLNNAIKDLNPNLQDKIENVRKNVKHERGRLHKFSEQEKEELKETEKEIKRVLGELKCNVDSKISKQVKDLISKLRVRVEEISKMLQGIDKKLRNYIYDLGEWIAKSNGILEKAVKKVTEILNEVSDGDGTKKPRLISEAAELMRLQADLLYNAGEEAKKQVAEKVKTALEAVKAMDAAVKFGLNDAKAQLLTVIGKYFQGYVGLVQTKVKEIKGEKGTEGLQKIETEVRKWAEEFKGDKAFGEKVKEWVEEILRDNEIVKNLFKTYVNIELPAKINLVADVFKKELVSGFIDKAGQRVQEIIRGDGENKIQTYVTAVQSGCQTFTTLLGAELKESGQAEALAKKIATAIQSAEDIVMPDKKSSPIMLLTNGVKYALNQLVAKARQTAADLGWFIAEGTAKGNTKNIDAALKVATDMDTAFKTALLKSSDGSDLYETANAYDPYGTAHKQTVQLKHNIQKTISEILKKEVGQEDGGGATGKFELSAKNFTQYKLQVDQDPSKLTEAENLAGALPNAIRKIKEEVEGALTNIGDFTGQAAENFGNLTNALGNLCHAIREAAGKENVGSYKESIKAKIDELQKLINNDSEVEVTINGKNHKQKGLTKIKKDLEALQDTLVKEPIKKTTELLSFITTAERQTISILKEGVETECKSAEEKLIHHAQKQYVNSLKALLTAFSDKLGKDLHGLPREIAGDLEIGHKGFMAKFEEHFIKYEKSIESIKSIKITHAPGEKSPLSQAAIKLATAFRRFLQHLQKQPDFTSDITKINPVHGVLTKLLTDLNTSNHFDHEFTKNLHELHSAVAAFKPSTYGEAKSPLLLNALRNGFSDLVEQLKNAYVSVYDDANIDWDGEHNPEKGMCAKVCLSIVPALFTALTELKKWLEKSNSKRKTYTIYNAKNPNHSLHSRFLRENGYDSDLPDDAEYGELNHKKDFTGQQIYKHLVNDNYKLFSLPSSSATGAISGEPTFEFTEENGVLSQLHHYLKLYFNICHTTYIDKPRTPCNVYEMLLWCSGLQFNGVYDKLREHCDSLFEKKPDERNPEHKIPVPIAAHPKPISRDNVISAIDHITSRSYQLLTAVLGTGDAECKYASDFSTNFVRLQYPSRGEDCLHTLLDILRRIFPALQFLESKCSQPATDFGWGDCLYGKDVPSAKQPCNEHPTDQSTCESKCRSKCQPTCQPNCQPTCQPTSPLMSYLNDCLPGHLPHQLQSVGCKSICSTCTKSGPGVPCMTPLGFRAFSGSVKTGRDICDIIREFLGNEYIPALFSLVPKPPFTLPEHFSFTLSLVKGWHKTKTPTKSLIKQSVESSIIDMSIALCDDPSNLTDALTDAYGADCSKCEHPHIANLTSSSYCGSRGKDVACAPYLSSLSSAVYRYMAEKHGKLYLSWAIYLPWSFHNYLRELLEAFNTIFCEDWGCRSCLKSANCRRGKHGLSEKKENEDAKPHCQCNSIAKCKGVAPTFYSYGFIIPDAWTLHEEGTRKTCSNFYDELKSVVESAYFTKLFEECDNFLKEIRWPFVLTLLALWSLSLLYLLHIAVVRLDVLRIRSHLRSPSSHRIAAQSLLAAARVKALANVKYFSP</sequence>
<evidence type="ECO:0000256" key="1">
    <source>
        <dbReference type="SAM" id="Coils"/>
    </source>
</evidence>
<evidence type="ECO:0000256" key="3">
    <source>
        <dbReference type="SAM" id="Phobius"/>
    </source>
</evidence>
<dbReference type="GeneID" id="39877251"/>
<dbReference type="SUPFAM" id="SSF58113">
    <property type="entry name" value="Apolipoprotein A-I"/>
    <property type="match status" value="1"/>
</dbReference>
<keyword evidence="1" id="KW-0175">Coiled coil</keyword>
<feature type="transmembrane region" description="Helical" evidence="3">
    <location>
        <begin position="1571"/>
        <end position="1596"/>
    </location>
</feature>
<accession>A0A2H6KKG5</accession>
<dbReference type="EMBL" id="BDSA01000056">
    <property type="protein sequence ID" value="GBE63481.1"/>
    <property type="molecule type" value="Genomic_DNA"/>
</dbReference>
<evidence type="ECO:0008006" key="6">
    <source>
        <dbReference type="Google" id="ProtNLM"/>
    </source>
</evidence>
<evidence type="ECO:0000256" key="2">
    <source>
        <dbReference type="SAM" id="MobiDB-lite"/>
    </source>
</evidence>
<evidence type="ECO:0000313" key="5">
    <source>
        <dbReference type="Proteomes" id="UP000236319"/>
    </source>
</evidence>
<keyword evidence="3" id="KW-0472">Membrane</keyword>
<proteinExistence type="predicted"/>
<comment type="caution">
    <text evidence="4">The sequence shown here is derived from an EMBL/GenBank/DDBJ whole genome shotgun (WGS) entry which is preliminary data.</text>
</comment>
<keyword evidence="3" id="KW-1133">Transmembrane helix</keyword>
<dbReference type="VEuPathDB" id="PiroplasmaDB:BOVATA_049740"/>
<keyword evidence="3" id="KW-0812">Transmembrane</keyword>
<organism evidence="4 5">
    <name type="scientific">Babesia ovata</name>
    <dbReference type="NCBI Taxonomy" id="189622"/>
    <lineage>
        <taxon>Eukaryota</taxon>
        <taxon>Sar</taxon>
        <taxon>Alveolata</taxon>
        <taxon>Apicomplexa</taxon>
        <taxon>Aconoidasida</taxon>
        <taxon>Piroplasmida</taxon>
        <taxon>Babesiidae</taxon>
        <taxon>Babesia</taxon>
    </lineage>
</organism>
<dbReference type="RefSeq" id="XP_028869724.1">
    <property type="nucleotide sequence ID" value="XM_029013891.1"/>
</dbReference>
<feature type="coiled-coil region" evidence="1">
    <location>
        <begin position="32"/>
        <end position="119"/>
    </location>
</feature>
<protein>
    <recommendedName>
        <fullName evidence="6">C3H1-type domain-containing protein</fullName>
    </recommendedName>
</protein>